<dbReference type="InterPro" id="IPR006750">
    <property type="entry name" value="YdcZ"/>
</dbReference>
<organism evidence="2 3">
    <name type="scientific">Dankookia rubra</name>
    <dbReference type="NCBI Taxonomy" id="1442381"/>
    <lineage>
        <taxon>Bacteria</taxon>
        <taxon>Pseudomonadati</taxon>
        <taxon>Pseudomonadota</taxon>
        <taxon>Alphaproteobacteria</taxon>
        <taxon>Acetobacterales</taxon>
        <taxon>Roseomonadaceae</taxon>
        <taxon>Dankookia</taxon>
    </lineage>
</organism>
<name>A0A4R5Q882_9PROT</name>
<keyword evidence="1" id="KW-1133">Transmembrane helix</keyword>
<dbReference type="Pfam" id="PF04657">
    <property type="entry name" value="DMT_YdcZ"/>
    <property type="match status" value="1"/>
</dbReference>
<proteinExistence type="predicted"/>
<protein>
    <submittedName>
        <fullName evidence="2">DMT family transporter</fullName>
    </submittedName>
</protein>
<feature type="transmembrane region" description="Helical" evidence="1">
    <location>
        <begin position="71"/>
        <end position="90"/>
    </location>
</feature>
<dbReference type="AlphaFoldDB" id="A0A4R5Q882"/>
<feature type="transmembrane region" description="Helical" evidence="1">
    <location>
        <begin position="36"/>
        <end position="59"/>
    </location>
</feature>
<dbReference type="PANTHER" id="PTHR34821">
    <property type="entry name" value="INNER MEMBRANE PROTEIN YDCZ"/>
    <property type="match status" value="1"/>
</dbReference>
<dbReference type="GO" id="GO:0005886">
    <property type="term" value="C:plasma membrane"/>
    <property type="evidence" value="ECO:0007669"/>
    <property type="project" value="TreeGrafter"/>
</dbReference>
<accession>A0A4R5Q882</accession>
<evidence type="ECO:0000256" key="1">
    <source>
        <dbReference type="SAM" id="Phobius"/>
    </source>
</evidence>
<dbReference type="PANTHER" id="PTHR34821:SF2">
    <property type="entry name" value="INNER MEMBRANE PROTEIN YDCZ"/>
    <property type="match status" value="1"/>
</dbReference>
<feature type="transmembrane region" description="Helical" evidence="1">
    <location>
        <begin position="128"/>
        <end position="145"/>
    </location>
</feature>
<gene>
    <name evidence="2" type="ORF">E2C06_28885</name>
</gene>
<keyword evidence="3" id="KW-1185">Reference proteome</keyword>
<sequence>MSWLAWGFALLAGALITVQAGANSQLKQSLGTPMPALLVNYVFGFGAVLAYALATRVSWPALVKATGAPWWAWLGGLAGAVYGVAAILLASRLGAATLMALVVTSQLFCSVLLDHFGWVGFEVHPAGWGRVAGCVFMAAGFALIARF</sequence>
<dbReference type="OrthoDB" id="7864805at2"/>
<dbReference type="EMBL" id="SMSJ01000078">
    <property type="protein sequence ID" value="TDH59150.1"/>
    <property type="molecule type" value="Genomic_DNA"/>
</dbReference>
<feature type="transmembrane region" description="Helical" evidence="1">
    <location>
        <begin position="96"/>
        <end position="116"/>
    </location>
</feature>
<keyword evidence="1" id="KW-0812">Transmembrane</keyword>
<comment type="caution">
    <text evidence="2">The sequence shown here is derived from an EMBL/GenBank/DDBJ whole genome shotgun (WGS) entry which is preliminary data.</text>
</comment>
<keyword evidence="1" id="KW-0472">Membrane</keyword>
<reference evidence="2 3" key="1">
    <citation type="journal article" date="2016" name="J. Microbiol.">
        <title>Dankookia rubra gen. nov., sp. nov., an alphaproteobacterium isolated from sediment of a shallow stream.</title>
        <authorList>
            <person name="Kim W.H."/>
            <person name="Kim D.H."/>
            <person name="Kang K."/>
            <person name="Ahn T.Y."/>
        </authorList>
    </citation>
    <scope>NUCLEOTIDE SEQUENCE [LARGE SCALE GENOMIC DNA]</scope>
    <source>
        <strain evidence="2 3">JCM30602</strain>
    </source>
</reference>
<dbReference type="Proteomes" id="UP000295096">
    <property type="component" value="Unassembled WGS sequence"/>
</dbReference>
<evidence type="ECO:0000313" key="3">
    <source>
        <dbReference type="Proteomes" id="UP000295096"/>
    </source>
</evidence>
<evidence type="ECO:0000313" key="2">
    <source>
        <dbReference type="EMBL" id="TDH59150.1"/>
    </source>
</evidence>